<dbReference type="HOGENOM" id="CLU_921859_0_0_1"/>
<feature type="region of interest" description="Disordered" evidence="1">
    <location>
        <begin position="107"/>
        <end position="128"/>
    </location>
</feature>
<proteinExistence type="predicted"/>
<dbReference type="EMBL" id="KB908844">
    <property type="protein sequence ID" value="EOA82394.1"/>
    <property type="molecule type" value="Genomic_DNA"/>
</dbReference>
<evidence type="ECO:0000256" key="1">
    <source>
        <dbReference type="SAM" id="MobiDB-lite"/>
    </source>
</evidence>
<reference evidence="2 3" key="2">
    <citation type="journal article" date="2013" name="PLoS Genet.">
        <title>Comparative genome structure, secondary metabolite, and effector coding capacity across Cochliobolus pathogens.</title>
        <authorList>
            <person name="Condon B.J."/>
            <person name="Leng Y."/>
            <person name="Wu D."/>
            <person name="Bushley K.E."/>
            <person name="Ohm R.A."/>
            <person name="Otillar R."/>
            <person name="Martin J."/>
            <person name="Schackwitz W."/>
            <person name="Grimwood J."/>
            <person name="MohdZainudin N."/>
            <person name="Xue C."/>
            <person name="Wang R."/>
            <person name="Manning V.A."/>
            <person name="Dhillon B."/>
            <person name="Tu Z.J."/>
            <person name="Steffenson B.J."/>
            <person name="Salamov A."/>
            <person name="Sun H."/>
            <person name="Lowry S."/>
            <person name="LaButti K."/>
            <person name="Han J."/>
            <person name="Copeland A."/>
            <person name="Lindquist E."/>
            <person name="Barry K."/>
            <person name="Schmutz J."/>
            <person name="Baker S.E."/>
            <person name="Ciuffetti L.M."/>
            <person name="Grigoriev I.V."/>
            <person name="Zhong S."/>
            <person name="Turgeon B.G."/>
        </authorList>
    </citation>
    <scope>NUCLEOTIDE SEQUENCE [LARGE SCALE GENOMIC DNA]</scope>
    <source>
        <strain evidence="3">28A</strain>
    </source>
</reference>
<dbReference type="RefSeq" id="XP_008029325.1">
    <property type="nucleotide sequence ID" value="XM_008031134.1"/>
</dbReference>
<evidence type="ECO:0000313" key="3">
    <source>
        <dbReference type="Proteomes" id="UP000016935"/>
    </source>
</evidence>
<protein>
    <submittedName>
        <fullName evidence="2">Uncharacterized protein</fullName>
    </submittedName>
</protein>
<reference evidence="2 3" key="1">
    <citation type="journal article" date="2012" name="PLoS Pathog.">
        <title>Diverse lifestyles and strategies of plant pathogenesis encoded in the genomes of eighteen Dothideomycetes fungi.</title>
        <authorList>
            <person name="Ohm R.A."/>
            <person name="Feau N."/>
            <person name="Henrissat B."/>
            <person name="Schoch C.L."/>
            <person name="Horwitz B.A."/>
            <person name="Barry K.W."/>
            <person name="Condon B.J."/>
            <person name="Copeland A.C."/>
            <person name="Dhillon B."/>
            <person name="Glaser F."/>
            <person name="Hesse C.N."/>
            <person name="Kosti I."/>
            <person name="LaButti K."/>
            <person name="Lindquist E.A."/>
            <person name="Lucas S."/>
            <person name="Salamov A.A."/>
            <person name="Bradshaw R.E."/>
            <person name="Ciuffetti L."/>
            <person name="Hamelin R.C."/>
            <person name="Kema G.H.J."/>
            <person name="Lawrence C."/>
            <person name="Scott J.A."/>
            <person name="Spatafora J.W."/>
            <person name="Turgeon B.G."/>
            <person name="de Wit P.J.G.M."/>
            <person name="Zhong S."/>
            <person name="Goodwin S.B."/>
            <person name="Grigoriev I.V."/>
        </authorList>
    </citation>
    <scope>NUCLEOTIDE SEQUENCE [LARGE SCALE GENOMIC DNA]</scope>
    <source>
        <strain evidence="3">28A</strain>
    </source>
</reference>
<evidence type="ECO:0000313" key="2">
    <source>
        <dbReference type="EMBL" id="EOA82394.1"/>
    </source>
</evidence>
<keyword evidence="3" id="KW-1185">Reference proteome</keyword>
<dbReference type="OrthoDB" id="3687864at2759"/>
<feature type="region of interest" description="Disordered" evidence="1">
    <location>
        <begin position="162"/>
        <end position="190"/>
    </location>
</feature>
<accession>R0JY21</accession>
<feature type="compositionally biased region" description="Basic and acidic residues" evidence="1">
    <location>
        <begin position="107"/>
        <end position="124"/>
    </location>
</feature>
<name>R0JY21_EXST2</name>
<gene>
    <name evidence="2" type="ORF">SETTUDRAFT_22388</name>
</gene>
<organism evidence="2 3">
    <name type="scientific">Exserohilum turcicum (strain 28A)</name>
    <name type="common">Northern leaf blight fungus</name>
    <name type="synonym">Setosphaeria turcica</name>
    <dbReference type="NCBI Taxonomy" id="671987"/>
    <lineage>
        <taxon>Eukaryota</taxon>
        <taxon>Fungi</taxon>
        <taxon>Dikarya</taxon>
        <taxon>Ascomycota</taxon>
        <taxon>Pezizomycotina</taxon>
        <taxon>Dothideomycetes</taxon>
        <taxon>Pleosporomycetidae</taxon>
        <taxon>Pleosporales</taxon>
        <taxon>Pleosporineae</taxon>
        <taxon>Pleosporaceae</taxon>
        <taxon>Exserohilum</taxon>
    </lineage>
</organism>
<dbReference type="Proteomes" id="UP000016935">
    <property type="component" value="Unassembled WGS sequence"/>
</dbReference>
<dbReference type="AlphaFoldDB" id="R0JY21"/>
<dbReference type="GeneID" id="19402545"/>
<sequence>MCIIFFESHAENTHEHYIDQYHCAHDTCDGRFESHAKYLLQGSCADCRLCLNQADVNPDISPVRYYPPVEDVCVEKVGFGEIGFGRIVRCEGAGVCLLRQVDHVGKKDDGDERQYGSEDEKGQYDDDDWRSYKNLSDVDSVTSHWRLDEQEQEHEITDIESEHAATQADETIKASRPCSTSTSTDKDSQLHETHQHAIPFIAPGTARHRCLVSKQLAQLPHHITHAREHPQPIPVPLPPAPPPAPPGPHNAAFQQYYRAEAVAWQNHYIPIHQLQRNPGAESMWQGNAAYLHNHGMPWHPVG</sequence>